<dbReference type="GO" id="GO:0020037">
    <property type="term" value="F:heme binding"/>
    <property type="evidence" value="ECO:0007669"/>
    <property type="project" value="TreeGrafter"/>
</dbReference>
<comment type="similarity">
    <text evidence="4">Belongs to the cytochrome b5 family.</text>
</comment>
<dbReference type="Proteomes" id="UP001431209">
    <property type="component" value="Unassembled WGS sequence"/>
</dbReference>
<dbReference type="Pfam" id="PF00173">
    <property type="entry name" value="Cyt-b5"/>
    <property type="match status" value="1"/>
</dbReference>
<dbReference type="SUPFAM" id="SSF55856">
    <property type="entry name" value="Cytochrome b5-like heme/steroid binding domain"/>
    <property type="match status" value="1"/>
</dbReference>
<reference evidence="6 7" key="1">
    <citation type="submission" date="2024-03" db="EMBL/GenBank/DDBJ databases">
        <title>The Acrasis kona genome and developmental transcriptomes reveal deep origins of eukaryotic multicellular pathways.</title>
        <authorList>
            <person name="Sheikh S."/>
            <person name="Fu C.-J."/>
            <person name="Brown M.W."/>
            <person name="Baldauf S.L."/>
        </authorList>
    </citation>
    <scope>NUCLEOTIDE SEQUENCE [LARGE SCALE GENOMIC DNA]</scope>
    <source>
        <strain evidence="6 7">ATCC MYA-3509</strain>
    </source>
</reference>
<feature type="domain" description="Cytochrome b5 heme-binding" evidence="5">
    <location>
        <begin position="36"/>
        <end position="113"/>
    </location>
</feature>
<dbReference type="InterPro" id="IPR001199">
    <property type="entry name" value="Cyt_B5-like_heme/steroid-bd"/>
</dbReference>
<keyword evidence="7" id="KW-1185">Reference proteome</keyword>
<evidence type="ECO:0000313" key="6">
    <source>
        <dbReference type="EMBL" id="KAL0476262.1"/>
    </source>
</evidence>
<name>A0AAW2YGN6_9EUKA</name>
<evidence type="ECO:0000259" key="5">
    <source>
        <dbReference type="PROSITE" id="PS50255"/>
    </source>
</evidence>
<dbReference type="EMBL" id="JAOPGA020000001">
    <property type="protein sequence ID" value="KAL0476262.1"/>
    <property type="molecule type" value="Genomic_DNA"/>
</dbReference>
<proteinExistence type="inferred from homology"/>
<gene>
    <name evidence="6" type="ORF">AKO1_004205</name>
</gene>
<dbReference type="AlphaFoldDB" id="A0AAW2YGN6"/>
<dbReference type="GO" id="GO:0016020">
    <property type="term" value="C:membrane"/>
    <property type="evidence" value="ECO:0007669"/>
    <property type="project" value="TreeGrafter"/>
</dbReference>
<evidence type="ECO:0000256" key="1">
    <source>
        <dbReference type="ARBA" id="ARBA00022617"/>
    </source>
</evidence>
<dbReference type="GO" id="GO:0046872">
    <property type="term" value="F:metal ion binding"/>
    <property type="evidence" value="ECO:0007669"/>
    <property type="project" value="UniProtKB-KW"/>
</dbReference>
<keyword evidence="2" id="KW-0479">Metal-binding</keyword>
<protein>
    <recommendedName>
        <fullName evidence="5">Cytochrome b5 heme-binding domain-containing protein</fullName>
    </recommendedName>
</protein>
<dbReference type="PANTHER" id="PTHR19359">
    <property type="entry name" value="CYTOCHROME B5"/>
    <property type="match status" value="1"/>
</dbReference>
<dbReference type="Gene3D" id="3.10.120.10">
    <property type="entry name" value="Cytochrome b5-like heme/steroid binding domain"/>
    <property type="match status" value="1"/>
</dbReference>
<dbReference type="InterPro" id="IPR036400">
    <property type="entry name" value="Cyt_B5-like_heme/steroid_sf"/>
</dbReference>
<evidence type="ECO:0000256" key="2">
    <source>
        <dbReference type="ARBA" id="ARBA00022723"/>
    </source>
</evidence>
<evidence type="ECO:0000256" key="3">
    <source>
        <dbReference type="ARBA" id="ARBA00023004"/>
    </source>
</evidence>
<comment type="caution">
    <text evidence="6">The sequence shown here is derived from an EMBL/GenBank/DDBJ whole genome shotgun (WGS) entry which is preliminary data.</text>
</comment>
<accession>A0AAW2YGN6</accession>
<evidence type="ECO:0000313" key="7">
    <source>
        <dbReference type="Proteomes" id="UP001431209"/>
    </source>
</evidence>
<dbReference type="PROSITE" id="PS50255">
    <property type="entry name" value="CYTOCHROME_B5_2"/>
    <property type="match status" value="1"/>
</dbReference>
<keyword evidence="3" id="KW-0408">Iron</keyword>
<dbReference type="InterPro" id="IPR050668">
    <property type="entry name" value="Cytochrome_b5"/>
</dbReference>
<evidence type="ECO:0000256" key="4">
    <source>
        <dbReference type="ARBA" id="ARBA00038168"/>
    </source>
</evidence>
<keyword evidence="1" id="KW-0349">Heme</keyword>
<dbReference type="SMART" id="SM01117">
    <property type="entry name" value="Cyt-b5"/>
    <property type="match status" value="1"/>
</dbReference>
<organism evidence="6 7">
    <name type="scientific">Acrasis kona</name>
    <dbReference type="NCBI Taxonomy" id="1008807"/>
    <lineage>
        <taxon>Eukaryota</taxon>
        <taxon>Discoba</taxon>
        <taxon>Heterolobosea</taxon>
        <taxon>Tetramitia</taxon>
        <taxon>Eutetramitia</taxon>
        <taxon>Acrasidae</taxon>
        <taxon>Acrasis</taxon>
    </lineage>
</organism>
<sequence length="156" mass="18003">MIVVVIYMYSIKKKTTMHSNLISVPVTIKEQKKLTTKRISRMMLLEHGKNSQTKWMVLYGLVLDVTNFRDEHPGGEDNILKFVGEDATFAYDECLHSTYATERVLKMIIGVMIDGAEEQQKRIYKNHQVGVFCDVIIFATNEPLNKREPLPQLELL</sequence>